<evidence type="ECO:0000256" key="14">
    <source>
        <dbReference type="SAM" id="Phobius"/>
    </source>
</evidence>
<feature type="compositionally biased region" description="Acidic residues" evidence="13">
    <location>
        <begin position="244"/>
        <end position="255"/>
    </location>
</feature>
<feature type="region of interest" description="Disordered" evidence="13">
    <location>
        <begin position="140"/>
        <end position="160"/>
    </location>
</feature>
<feature type="transmembrane region" description="Helical" evidence="14">
    <location>
        <begin position="21"/>
        <end position="42"/>
    </location>
</feature>
<evidence type="ECO:0000256" key="1">
    <source>
        <dbReference type="ARBA" id="ARBA00004141"/>
    </source>
</evidence>
<keyword evidence="9" id="KW-0406">Ion transport</keyword>
<comment type="subcellular location">
    <subcellularLocation>
        <location evidence="1">Membrane</location>
        <topology evidence="1">Multi-pass membrane protein</topology>
    </subcellularLocation>
</comment>
<dbReference type="PANTHER" id="PTHR45628:SF7">
    <property type="entry name" value="VOLTAGE-DEPENDENT CALCIUM CHANNEL TYPE A SUBUNIT ALPHA-1"/>
    <property type="match status" value="1"/>
</dbReference>
<dbReference type="Gene3D" id="1.20.120.350">
    <property type="entry name" value="Voltage-gated potassium channels. Chain C"/>
    <property type="match status" value="1"/>
</dbReference>
<dbReference type="InterPro" id="IPR024371">
    <property type="entry name" value="AcetylCoA_trans_1-like"/>
</dbReference>
<feature type="compositionally biased region" description="Polar residues" evidence="13">
    <location>
        <begin position="267"/>
        <end position="279"/>
    </location>
</feature>
<gene>
    <name evidence="16" type="ORF">CCMP2556_LOCUS28353</name>
</gene>
<keyword evidence="3" id="KW-0109">Calcium transport</keyword>
<dbReference type="Proteomes" id="UP001642484">
    <property type="component" value="Unassembled WGS sequence"/>
</dbReference>
<evidence type="ECO:0000256" key="12">
    <source>
        <dbReference type="ARBA" id="ARBA00023303"/>
    </source>
</evidence>
<proteinExistence type="predicted"/>
<dbReference type="Pfam" id="PF13000">
    <property type="entry name" value="Acatn"/>
    <property type="match status" value="1"/>
</dbReference>
<keyword evidence="10 14" id="KW-0472">Membrane</keyword>
<keyword evidence="5 14" id="KW-0812">Transmembrane</keyword>
<evidence type="ECO:0000259" key="15">
    <source>
        <dbReference type="Pfam" id="PF00520"/>
    </source>
</evidence>
<feature type="region of interest" description="Disordered" evidence="13">
    <location>
        <begin position="233"/>
        <end position="279"/>
    </location>
</feature>
<accession>A0ABP0N2Z8</accession>
<evidence type="ECO:0000256" key="6">
    <source>
        <dbReference type="ARBA" id="ARBA00022837"/>
    </source>
</evidence>
<keyword evidence="17" id="KW-1185">Reference proteome</keyword>
<dbReference type="SUPFAM" id="SSF81324">
    <property type="entry name" value="Voltage-gated potassium channels"/>
    <property type="match status" value="1"/>
</dbReference>
<dbReference type="EMBL" id="CAXAMN010021273">
    <property type="protein sequence ID" value="CAK9057472.1"/>
    <property type="molecule type" value="Genomic_DNA"/>
</dbReference>
<name>A0ABP0N2Z8_9DINO</name>
<dbReference type="Pfam" id="PF00520">
    <property type="entry name" value="Ion_trans"/>
    <property type="match status" value="1"/>
</dbReference>
<feature type="transmembrane region" description="Helical" evidence="14">
    <location>
        <begin position="323"/>
        <end position="341"/>
    </location>
</feature>
<evidence type="ECO:0000313" key="16">
    <source>
        <dbReference type="EMBL" id="CAK9057472.1"/>
    </source>
</evidence>
<keyword evidence="7" id="KW-0851">Voltage-gated channel</keyword>
<feature type="transmembrane region" description="Helical" evidence="14">
    <location>
        <begin position="451"/>
        <end position="474"/>
    </location>
</feature>
<evidence type="ECO:0000313" key="17">
    <source>
        <dbReference type="Proteomes" id="UP001642484"/>
    </source>
</evidence>
<keyword evidence="11" id="KW-0325">Glycoprotein</keyword>
<evidence type="ECO:0000256" key="4">
    <source>
        <dbReference type="ARBA" id="ARBA00022673"/>
    </source>
</evidence>
<keyword evidence="2" id="KW-0813">Transport</keyword>
<evidence type="ECO:0000256" key="8">
    <source>
        <dbReference type="ARBA" id="ARBA00022989"/>
    </source>
</evidence>
<evidence type="ECO:0000256" key="11">
    <source>
        <dbReference type="ARBA" id="ARBA00023180"/>
    </source>
</evidence>
<feature type="domain" description="Ion transport" evidence="15">
    <location>
        <begin position="322"/>
        <end position="513"/>
    </location>
</feature>
<keyword evidence="6" id="KW-0106">Calcium</keyword>
<dbReference type="InterPro" id="IPR027359">
    <property type="entry name" value="Volt_channel_dom_sf"/>
</dbReference>
<dbReference type="InterPro" id="IPR005821">
    <property type="entry name" value="Ion_trans_dom"/>
</dbReference>
<evidence type="ECO:0000256" key="5">
    <source>
        <dbReference type="ARBA" id="ARBA00022692"/>
    </source>
</evidence>
<comment type="caution">
    <text evidence="16">The sequence shown here is derived from an EMBL/GenBank/DDBJ whole genome shotgun (WGS) entry which is preliminary data.</text>
</comment>
<dbReference type="PANTHER" id="PTHR45628">
    <property type="entry name" value="VOLTAGE-DEPENDENT CALCIUM CHANNEL TYPE A SUBUNIT ALPHA-1"/>
    <property type="match status" value="1"/>
</dbReference>
<feature type="transmembrane region" description="Helical" evidence="14">
    <location>
        <begin position="361"/>
        <end position="382"/>
    </location>
</feature>
<evidence type="ECO:0000256" key="7">
    <source>
        <dbReference type="ARBA" id="ARBA00022882"/>
    </source>
</evidence>
<keyword evidence="12" id="KW-0407">Ion channel</keyword>
<dbReference type="InterPro" id="IPR050599">
    <property type="entry name" value="VDCC_alpha-1_subunit"/>
</dbReference>
<evidence type="ECO:0000256" key="9">
    <source>
        <dbReference type="ARBA" id="ARBA00023065"/>
    </source>
</evidence>
<organism evidence="16 17">
    <name type="scientific">Durusdinium trenchii</name>
    <dbReference type="NCBI Taxonomy" id="1381693"/>
    <lineage>
        <taxon>Eukaryota</taxon>
        <taxon>Sar</taxon>
        <taxon>Alveolata</taxon>
        <taxon>Dinophyceae</taxon>
        <taxon>Suessiales</taxon>
        <taxon>Symbiodiniaceae</taxon>
        <taxon>Durusdinium</taxon>
    </lineage>
</organism>
<evidence type="ECO:0000256" key="13">
    <source>
        <dbReference type="SAM" id="MobiDB-lite"/>
    </source>
</evidence>
<keyword evidence="4" id="KW-0107">Calcium channel</keyword>
<feature type="transmembrane region" description="Helical" evidence="14">
    <location>
        <begin position="54"/>
        <end position="76"/>
    </location>
</feature>
<feature type="compositionally biased region" description="Low complexity" evidence="13">
    <location>
        <begin position="233"/>
        <end position="243"/>
    </location>
</feature>
<evidence type="ECO:0000256" key="10">
    <source>
        <dbReference type="ARBA" id="ARBA00023136"/>
    </source>
</evidence>
<sequence>MPMYIMIPIVAARWTGGARPLQLAFSVYPLRLATGPLTAILAFYTPASVSPIPWIFYTLLVFVIAAAATTSELMFVSQMAFFAHVSDPALGGTYMTLLNTMGNLGGRWPPTAAFFLVDVLSCESESCWMKMDGFYTVDVSTKPSESEPQNKRAARRGSAPRQRSAALYAARVLFGRGLGWESRISQPHALVPYGCHMGVNGETEARLLEVSGDSPATDVRLQETEMSSVVPTVPKVKKSWPSPDTEDETEGEESPEGAASRGVTASGADTTVVDTAGSKTSRRWTKWPRGYALCIFSEGNCIRRVCKGILSFEVQIQGDSFKVFDNMILLCILVSCIGMAIDSPLADPKAPMTQVIRGANYLFTALFGAEMVIKLIALGLIWSEDAYLKNGWNILDGVVVITSVVDLTVDSGTGFLKGVRILRAFRPLRIISRNQNLRVVAQTIFASLQDLFSLMVVALLFLLIFALFACSFLSGRMYHCETEESILLLRDAGDFRTPLCLGAPSNPQSVALSSCPNGARDPNNTNAWVENGCSSCASDLHVSWSRAAVDTPICLGRCDPETTPDDVVERRPPEWLCPRMD</sequence>
<evidence type="ECO:0000256" key="3">
    <source>
        <dbReference type="ARBA" id="ARBA00022568"/>
    </source>
</evidence>
<protein>
    <recommendedName>
        <fullName evidence="15">Ion transport domain-containing protein</fullName>
    </recommendedName>
</protein>
<reference evidence="16 17" key="1">
    <citation type="submission" date="2024-02" db="EMBL/GenBank/DDBJ databases">
        <authorList>
            <person name="Chen Y."/>
            <person name="Shah S."/>
            <person name="Dougan E. K."/>
            <person name="Thang M."/>
            <person name="Chan C."/>
        </authorList>
    </citation>
    <scope>NUCLEOTIDE SEQUENCE [LARGE SCALE GENOMIC DNA]</scope>
</reference>
<evidence type="ECO:0000256" key="2">
    <source>
        <dbReference type="ARBA" id="ARBA00022448"/>
    </source>
</evidence>
<keyword evidence="8 14" id="KW-1133">Transmembrane helix</keyword>